<evidence type="ECO:0000256" key="1">
    <source>
        <dbReference type="ARBA" id="ARBA00022741"/>
    </source>
</evidence>
<dbReference type="RefSeq" id="WP_098455653.1">
    <property type="nucleotide sequence ID" value="NZ_PDJG01000001.1"/>
</dbReference>
<dbReference type="InterPro" id="IPR015854">
    <property type="entry name" value="ABC_transpr_LolD-like"/>
</dbReference>
<feature type="domain" description="ABC transporter" evidence="3">
    <location>
        <begin position="3"/>
        <end position="210"/>
    </location>
</feature>
<accession>A0A2A9E8V1</accession>
<dbReference type="GO" id="GO:0022857">
    <property type="term" value="F:transmembrane transporter activity"/>
    <property type="evidence" value="ECO:0007669"/>
    <property type="project" value="TreeGrafter"/>
</dbReference>
<organism evidence="4 5">
    <name type="scientific">Sanguibacter antarcticus</name>
    <dbReference type="NCBI Taxonomy" id="372484"/>
    <lineage>
        <taxon>Bacteria</taxon>
        <taxon>Bacillati</taxon>
        <taxon>Actinomycetota</taxon>
        <taxon>Actinomycetes</taxon>
        <taxon>Micrococcales</taxon>
        <taxon>Sanguibacteraceae</taxon>
        <taxon>Sanguibacter</taxon>
    </lineage>
</organism>
<dbReference type="Gene3D" id="3.40.50.300">
    <property type="entry name" value="P-loop containing nucleotide triphosphate hydrolases"/>
    <property type="match status" value="1"/>
</dbReference>
<evidence type="ECO:0000259" key="3">
    <source>
        <dbReference type="PROSITE" id="PS50893"/>
    </source>
</evidence>
<gene>
    <name evidence="4" type="ORF">ATL42_2568</name>
</gene>
<dbReference type="InterPro" id="IPR003439">
    <property type="entry name" value="ABC_transporter-like_ATP-bd"/>
</dbReference>
<dbReference type="OrthoDB" id="9778572at2"/>
<keyword evidence="2 4" id="KW-0067">ATP-binding</keyword>
<dbReference type="SUPFAM" id="SSF52540">
    <property type="entry name" value="P-loop containing nucleoside triphosphate hydrolases"/>
    <property type="match status" value="1"/>
</dbReference>
<dbReference type="Proteomes" id="UP000225548">
    <property type="component" value="Unassembled WGS sequence"/>
</dbReference>
<proteinExistence type="predicted"/>
<keyword evidence="1" id="KW-0547">Nucleotide-binding</keyword>
<dbReference type="AlphaFoldDB" id="A0A2A9E8V1"/>
<keyword evidence="5" id="KW-1185">Reference proteome</keyword>
<dbReference type="EMBL" id="PDJG01000001">
    <property type="protein sequence ID" value="PFG34649.1"/>
    <property type="molecule type" value="Genomic_DNA"/>
</dbReference>
<sequence>MRLIAEALTRVYGDRRVLDGVDLELRPGQSVAITGPSGSGKTTLLGLCGGLVRPTGGTVTVEDDDGRRSPPDEHVGYVLQTVNVLPRRTALDNAALGALHDGTSWPDALDLAREALPRVGLGGLEDRIARSLSGGELQRVVIARALVGRHPFVLADEPTGQLDRSTSRDVTRTLLEASRDSCLVVVTHDEEVARSCEIVLRIDDGHLVPA</sequence>
<keyword evidence="4" id="KW-0449">Lipoprotein</keyword>
<dbReference type="InterPro" id="IPR003593">
    <property type="entry name" value="AAA+_ATPase"/>
</dbReference>
<dbReference type="InterPro" id="IPR027417">
    <property type="entry name" value="P-loop_NTPase"/>
</dbReference>
<dbReference type="GO" id="GO:0005886">
    <property type="term" value="C:plasma membrane"/>
    <property type="evidence" value="ECO:0007669"/>
    <property type="project" value="TreeGrafter"/>
</dbReference>
<evidence type="ECO:0000313" key="4">
    <source>
        <dbReference type="EMBL" id="PFG34649.1"/>
    </source>
</evidence>
<dbReference type="SMART" id="SM00382">
    <property type="entry name" value="AAA"/>
    <property type="match status" value="1"/>
</dbReference>
<dbReference type="GO" id="GO:0005524">
    <property type="term" value="F:ATP binding"/>
    <property type="evidence" value="ECO:0007669"/>
    <property type="project" value="UniProtKB-KW"/>
</dbReference>
<dbReference type="GO" id="GO:0016887">
    <property type="term" value="F:ATP hydrolysis activity"/>
    <property type="evidence" value="ECO:0007669"/>
    <property type="project" value="InterPro"/>
</dbReference>
<dbReference type="PROSITE" id="PS00211">
    <property type="entry name" value="ABC_TRANSPORTER_1"/>
    <property type="match status" value="1"/>
</dbReference>
<evidence type="ECO:0000256" key="2">
    <source>
        <dbReference type="ARBA" id="ARBA00022840"/>
    </source>
</evidence>
<dbReference type="InterPro" id="IPR017871">
    <property type="entry name" value="ABC_transporter-like_CS"/>
</dbReference>
<reference evidence="4 5" key="1">
    <citation type="submission" date="2017-10" db="EMBL/GenBank/DDBJ databases">
        <title>Sequencing the genomes of 1000 actinobacteria strains.</title>
        <authorList>
            <person name="Klenk H.-P."/>
        </authorList>
    </citation>
    <scope>NUCLEOTIDE SEQUENCE [LARGE SCALE GENOMIC DNA]</scope>
    <source>
        <strain evidence="4 5">DSM 18966</strain>
    </source>
</reference>
<evidence type="ECO:0000313" key="5">
    <source>
        <dbReference type="Proteomes" id="UP000225548"/>
    </source>
</evidence>
<protein>
    <submittedName>
        <fullName evidence="4">Putative ABC transport system ATP-binding protein/lipoprotein-releasing system ATP-binding protein</fullName>
    </submittedName>
</protein>
<comment type="caution">
    <text evidence="4">The sequence shown here is derived from an EMBL/GenBank/DDBJ whole genome shotgun (WGS) entry which is preliminary data.</text>
</comment>
<dbReference type="Pfam" id="PF00005">
    <property type="entry name" value="ABC_tran"/>
    <property type="match status" value="1"/>
</dbReference>
<dbReference type="PROSITE" id="PS50893">
    <property type="entry name" value="ABC_TRANSPORTER_2"/>
    <property type="match status" value="1"/>
</dbReference>
<dbReference type="PANTHER" id="PTHR24220">
    <property type="entry name" value="IMPORT ATP-BINDING PROTEIN"/>
    <property type="match status" value="1"/>
</dbReference>
<name>A0A2A9E8V1_9MICO</name>